<dbReference type="AlphaFoldDB" id="A0A6A3J2T2"/>
<feature type="region of interest" description="Disordered" evidence="1">
    <location>
        <begin position="1"/>
        <end position="58"/>
    </location>
</feature>
<organism evidence="3 4">
    <name type="scientific">Phytophthora fragariae</name>
    <dbReference type="NCBI Taxonomy" id="53985"/>
    <lineage>
        <taxon>Eukaryota</taxon>
        <taxon>Sar</taxon>
        <taxon>Stramenopiles</taxon>
        <taxon>Oomycota</taxon>
        <taxon>Peronosporomycetes</taxon>
        <taxon>Peronosporales</taxon>
        <taxon>Peronosporaceae</taxon>
        <taxon>Phytophthora</taxon>
    </lineage>
</organism>
<evidence type="ECO:0000313" key="3">
    <source>
        <dbReference type="EMBL" id="KAE8989689.1"/>
    </source>
</evidence>
<accession>A0A6A3J2T2</accession>
<sequence>MKLRFSIPESSNDEQEGEREKEIQAEGDRLWGAERRQNRAASPSFYREGQGAGPDERRDLFAEIGTPYTTQGLDEGGQVLRVAGGARHQENRHILLFVDNVSSHDDAPVTLSNVKVKKLPPSMRAGLQPMDQGTIKRRRVSARSSSVASDRKQM</sequence>
<dbReference type="Proteomes" id="UP000460718">
    <property type="component" value="Unassembled WGS sequence"/>
</dbReference>
<comment type="caution">
    <text evidence="3">The sequence shown here is derived from an EMBL/GenBank/DDBJ whole genome shotgun (WGS) entry which is preliminary data.</text>
</comment>
<dbReference type="Pfam" id="PF03184">
    <property type="entry name" value="DDE_1"/>
    <property type="match status" value="1"/>
</dbReference>
<dbReference type="EMBL" id="QXFW01001512">
    <property type="protein sequence ID" value="KAE8989689.1"/>
    <property type="molecule type" value="Genomic_DNA"/>
</dbReference>
<protein>
    <recommendedName>
        <fullName evidence="2">DDE-1 domain-containing protein</fullName>
    </recommendedName>
</protein>
<evidence type="ECO:0000313" key="4">
    <source>
        <dbReference type="Proteomes" id="UP000460718"/>
    </source>
</evidence>
<proteinExistence type="predicted"/>
<feature type="region of interest" description="Disordered" evidence="1">
    <location>
        <begin position="122"/>
        <end position="154"/>
    </location>
</feature>
<name>A0A6A3J2T2_9STRA</name>
<gene>
    <name evidence="3" type="ORF">PF011_g18658</name>
</gene>
<dbReference type="GO" id="GO:0003676">
    <property type="term" value="F:nucleic acid binding"/>
    <property type="evidence" value="ECO:0007669"/>
    <property type="project" value="InterPro"/>
</dbReference>
<dbReference type="InterPro" id="IPR004875">
    <property type="entry name" value="DDE_SF_endonuclease_dom"/>
</dbReference>
<feature type="compositionally biased region" description="Basic and acidic residues" evidence="1">
    <location>
        <begin position="18"/>
        <end position="37"/>
    </location>
</feature>
<reference evidence="3 4" key="1">
    <citation type="submission" date="2018-09" db="EMBL/GenBank/DDBJ databases">
        <title>Genomic investigation of the strawberry pathogen Phytophthora fragariae indicates pathogenicity is determined by transcriptional variation in three key races.</title>
        <authorList>
            <person name="Adams T.M."/>
            <person name="Armitage A.D."/>
            <person name="Sobczyk M.K."/>
            <person name="Bates H.J."/>
            <person name="Dunwell J.M."/>
            <person name="Nellist C.F."/>
            <person name="Harrison R.J."/>
        </authorList>
    </citation>
    <scope>NUCLEOTIDE SEQUENCE [LARGE SCALE GENOMIC DNA]</scope>
    <source>
        <strain evidence="3 4">SCRP245</strain>
    </source>
</reference>
<feature type="domain" description="DDE-1" evidence="2">
    <location>
        <begin position="88"/>
        <end position="137"/>
    </location>
</feature>
<evidence type="ECO:0000259" key="2">
    <source>
        <dbReference type="Pfam" id="PF03184"/>
    </source>
</evidence>
<evidence type="ECO:0000256" key="1">
    <source>
        <dbReference type="SAM" id="MobiDB-lite"/>
    </source>
</evidence>